<evidence type="ECO:0000313" key="1">
    <source>
        <dbReference type="EMBL" id="MCY1583846.1"/>
    </source>
</evidence>
<reference evidence="1" key="2">
    <citation type="submission" date="2022-08" db="EMBL/GenBank/DDBJ databases">
        <authorList>
            <person name="Magnan C."/>
        </authorList>
    </citation>
    <scope>NUCLEOTIDE SEQUENCE</scope>
    <source>
        <strain evidence="1">NSP012P</strain>
    </source>
</reference>
<keyword evidence="2" id="KW-1185">Reference proteome</keyword>
<organism evidence="1 2">
    <name type="scientific">Staphylococcus pettenkoferi</name>
    <dbReference type="NCBI Taxonomy" id="170573"/>
    <lineage>
        <taxon>Bacteria</taxon>
        <taxon>Bacillati</taxon>
        <taxon>Bacillota</taxon>
        <taxon>Bacilli</taxon>
        <taxon>Bacillales</taxon>
        <taxon>Staphylococcaceae</taxon>
        <taxon>Staphylococcus</taxon>
    </lineage>
</organism>
<dbReference type="EMBL" id="JANSLD010000034">
    <property type="protein sequence ID" value="MCY1583846.1"/>
    <property type="molecule type" value="Genomic_DNA"/>
</dbReference>
<gene>
    <name evidence="1" type="ORF">NW133_09920</name>
</gene>
<reference evidence="1" key="1">
    <citation type="journal article" date="2022" name="Int. J. Mol. Sci.">
        <title>Phenotypic and Genotypic Virulence Characterisation of Staphylococcus pettenkoferi Strains Isolated from Human Bloodstream and Diabetic Foot Infections.</title>
        <authorList>
            <person name="Magnan C."/>
            <person name="Ahmad-Mansour N."/>
            <person name="Pouget C."/>
            <person name="Morsli M."/>
            <person name="Huc-Brandt S."/>
            <person name="Pantel A."/>
            <person name="Dunyach-Remy C."/>
            <person name="Sotto A."/>
            <person name="Molle V."/>
            <person name="Lavigne J.-P."/>
        </authorList>
    </citation>
    <scope>NUCLEOTIDE SEQUENCE</scope>
    <source>
        <strain evidence="1">NSP012P</strain>
    </source>
</reference>
<protein>
    <recommendedName>
        <fullName evidence="3">Phage protein</fullName>
    </recommendedName>
</protein>
<evidence type="ECO:0008006" key="3">
    <source>
        <dbReference type="Google" id="ProtNLM"/>
    </source>
</evidence>
<evidence type="ECO:0000313" key="2">
    <source>
        <dbReference type="Proteomes" id="UP001072952"/>
    </source>
</evidence>
<accession>A0ABT4BME7</accession>
<proteinExistence type="predicted"/>
<dbReference type="Proteomes" id="UP001072952">
    <property type="component" value="Unassembled WGS sequence"/>
</dbReference>
<sequence>MQEQNKKVIYYYYDQEDNRRPIFESETLLDDYKNLENKFPIIKNNFYAQIDGKEFKLL</sequence>
<comment type="caution">
    <text evidence="1">The sequence shown here is derived from an EMBL/GenBank/DDBJ whole genome shotgun (WGS) entry which is preliminary data.</text>
</comment>
<name>A0ABT4BME7_9STAP</name>
<dbReference type="RefSeq" id="WP_268213615.1">
    <property type="nucleotide sequence ID" value="NZ_JANSLD010000034.1"/>
</dbReference>